<dbReference type="Pfam" id="PF01476">
    <property type="entry name" value="LysM"/>
    <property type="match status" value="2"/>
</dbReference>
<evidence type="ECO:0000256" key="1">
    <source>
        <dbReference type="SAM" id="Phobius"/>
    </source>
</evidence>
<reference evidence="3 4" key="1">
    <citation type="journal article" date="2016" name="Nat. Commun.">
        <title>Thousands of microbial genomes shed light on interconnected biogeochemical processes in an aquifer system.</title>
        <authorList>
            <person name="Anantharaman K."/>
            <person name="Brown C.T."/>
            <person name="Hug L.A."/>
            <person name="Sharon I."/>
            <person name="Castelle C.J."/>
            <person name="Probst A.J."/>
            <person name="Thomas B.C."/>
            <person name="Singh A."/>
            <person name="Wilkins M.J."/>
            <person name="Karaoz U."/>
            <person name="Brodie E.L."/>
            <person name="Williams K.H."/>
            <person name="Hubbard S.S."/>
            <person name="Banfield J.F."/>
        </authorList>
    </citation>
    <scope>NUCLEOTIDE SEQUENCE [LARGE SCALE GENOMIC DNA]</scope>
</reference>
<dbReference type="InterPro" id="IPR018392">
    <property type="entry name" value="LysM"/>
</dbReference>
<evidence type="ECO:0000313" key="3">
    <source>
        <dbReference type="EMBL" id="OHA48703.1"/>
    </source>
</evidence>
<evidence type="ECO:0000313" key="4">
    <source>
        <dbReference type="Proteomes" id="UP000177629"/>
    </source>
</evidence>
<keyword evidence="1" id="KW-0472">Membrane</keyword>
<protein>
    <recommendedName>
        <fullName evidence="2">LysM domain-containing protein</fullName>
    </recommendedName>
</protein>
<dbReference type="SMART" id="SM00257">
    <property type="entry name" value="LysM"/>
    <property type="match status" value="2"/>
</dbReference>
<dbReference type="InterPro" id="IPR036779">
    <property type="entry name" value="LysM_dom_sf"/>
</dbReference>
<proteinExistence type="predicted"/>
<keyword evidence="1" id="KW-0812">Transmembrane</keyword>
<dbReference type="InterPro" id="IPR050570">
    <property type="entry name" value="Cell_wall_metabolism_enzyme"/>
</dbReference>
<dbReference type="InterPro" id="IPR016047">
    <property type="entry name" value="M23ase_b-sheet_dom"/>
</dbReference>
<feature type="transmembrane region" description="Helical" evidence="1">
    <location>
        <begin position="50"/>
        <end position="72"/>
    </location>
</feature>
<gene>
    <name evidence="3" type="ORF">A2806_01090</name>
</gene>
<feature type="domain" description="LysM" evidence="2">
    <location>
        <begin position="207"/>
        <end position="251"/>
    </location>
</feature>
<dbReference type="InterPro" id="IPR011055">
    <property type="entry name" value="Dup_hybrid_motif"/>
</dbReference>
<feature type="domain" description="LysM" evidence="2">
    <location>
        <begin position="156"/>
        <end position="201"/>
    </location>
</feature>
<dbReference type="EMBL" id="MHSS01000004">
    <property type="protein sequence ID" value="OHA48703.1"/>
    <property type="molecule type" value="Genomic_DNA"/>
</dbReference>
<dbReference type="Gene3D" id="3.10.350.10">
    <property type="entry name" value="LysM domain"/>
    <property type="match status" value="2"/>
</dbReference>
<dbReference type="STRING" id="1802362.A2806_01090"/>
<dbReference type="PANTHER" id="PTHR21666:SF270">
    <property type="entry name" value="MUREIN HYDROLASE ACTIVATOR ENVC"/>
    <property type="match status" value="1"/>
</dbReference>
<keyword evidence="1" id="KW-1133">Transmembrane helix</keyword>
<evidence type="ECO:0000259" key="2">
    <source>
        <dbReference type="PROSITE" id="PS51782"/>
    </source>
</evidence>
<sequence length="405" mass="43381">MDIQLDTADKFARFGVRRDKRRFAMGFYPEKGSSIEELPDRKRWRRLRQLSYVFGRNPTLGVVVFLVLGVAFQAAGDVVSFDAFFASQNEDAEVFVVAERPTISPAAVSVVLAVGGPVQPQDEDWTNVVLPLDGVLDAYPSPSPVDAGRRSSRAASEYVVKTGDTLSEVASQYGVSMSSVVWANSHLKNFDFLRPGDVLRIPPADGVLYQVKQGETLAALAKKFNADSEKVIQFNGLPADGTLAMGDEIFFVGGEVPPPPAPPAAARPRVVGGALSASAPPSNGYYGLPTSPGYRRSRGITSYHFGVDMANNCGTPIFASADGVVTRAEYGWNGGFGNVIVISHPNGTETLYAHLLQIYVTKGQQVGKGNVIAQMGGSRSLQGAQAGRSTGCHVHFEVHGDRNPF</sequence>
<dbReference type="Proteomes" id="UP000177629">
    <property type="component" value="Unassembled WGS sequence"/>
</dbReference>
<dbReference type="PANTHER" id="PTHR21666">
    <property type="entry name" value="PEPTIDASE-RELATED"/>
    <property type="match status" value="1"/>
</dbReference>
<accession>A0A1G2PK97</accession>
<dbReference type="Pfam" id="PF01551">
    <property type="entry name" value="Peptidase_M23"/>
    <property type="match status" value="1"/>
</dbReference>
<dbReference type="AlphaFoldDB" id="A0A1G2PK97"/>
<comment type="caution">
    <text evidence="3">The sequence shown here is derived from an EMBL/GenBank/DDBJ whole genome shotgun (WGS) entry which is preliminary data.</text>
</comment>
<name>A0A1G2PK97_9BACT</name>
<dbReference type="SUPFAM" id="SSF54106">
    <property type="entry name" value="LysM domain"/>
    <property type="match status" value="2"/>
</dbReference>
<dbReference type="GO" id="GO:0004222">
    <property type="term" value="F:metalloendopeptidase activity"/>
    <property type="evidence" value="ECO:0007669"/>
    <property type="project" value="TreeGrafter"/>
</dbReference>
<dbReference type="CDD" id="cd00118">
    <property type="entry name" value="LysM"/>
    <property type="match status" value="2"/>
</dbReference>
<dbReference type="CDD" id="cd12797">
    <property type="entry name" value="M23_peptidase"/>
    <property type="match status" value="1"/>
</dbReference>
<dbReference type="Gene3D" id="2.70.70.10">
    <property type="entry name" value="Glucose Permease (Domain IIA)"/>
    <property type="match status" value="1"/>
</dbReference>
<dbReference type="SUPFAM" id="SSF51261">
    <property type="entry name" value="Duplicated hybrid motif"/>
    <property type="match status" value="1"/>
</dbReference>
<dbReference type="PROSITE" id="PS51782">
    <property type="entry name" value="LYSM"/>
    <property type="match status" value="2"/>
</dbReference>
<organism evidence="3 4">
    <name type="scientific">Candidatus Terrybacteria bacterium RIFCSPHIGHO2_01_FULL_48_17</name>
    <dbReference type="NCBI Taxonomy" id="1802362"/>
    <lineage>
        <taxon>Bacteria</taxon>
        <taxon>Candidatus Terryibacteriota</taxon>
    </lineage>
</organism>